<gene>
    <name evidence="2" type="ORF">TSUD_293560</name>
</gene>
<accession>A0A2Z6MG59</accession>
<dbReference type="Proteomes" id="UP000242715">
    <property type="component" value="Unassembled WGS sequence"/>
</dbReference>
<feature type="region of interest" description="Disordered" evidence="1">
    <location>
        <begin position="58"/>
        <end position="90"/>
    </location>
</feature>
<evidence type="ECO:0000313" key="2">
    <source>
        <dbReference type="EMBL" id="GAU28903.1"/>
    </source>
</evidence>
<sequence length="90" mass="10170">MDSNERSYLWLDSNEREIVGVREVIERGVCVIYIVGENEMRIMVVVVTGYGKGMVLNEGGERNGVERERERGEGGEGEREKGWVGEVSLH</sequence>
<reference evidence="3" key="1">
    <citation type="journal article" date="2017" name="Front. Plant Sci.">
        <title>Climate Clever Clovers: New Paradigm to Reduce the Environmental Footprint of Ruminants by Breeding Low Methanogenic Forages Utilizing Haplotype Variation.</title>
        <authorList>
            <person name="Kaur P."/>
            <person name="Appels R."/>
            <person name="Bayer P.E."/>
            <person name="Keeble-Gagnere G."/>
            <person name="Wang J."/>
            <person name="Hirakawa H."/>
            <person name="Shirasawa K."/>
            <person name="Vercoe P."/>
            <person name="Stefanova K."/>
            <person name="Durmic Z."/>
            <person name="Nichols P."/>
            <person name="Revell C."/>
            <person name="Isobe S.N."/>
            <person name="Edwards D."/>
            <person name="Erskine W."/>
        </authorList>
    </citation>
    <scope>NUCLEOTIDE SEQUENCE [LARGE SCALE GENOMIC DNA]</scope>
    <source>
        <strain evidence="3">cv. Daliak</strain>
    </source>
</reference>
<keyword evidence="3" id="KW-1185">Reference proteome</keyword>
<evidence type="ECO:0000256" key="1">
    <source>
        <dbReference type="SAM" id="MobiDB-lite"/>
    </source>
</evidence>
<name>A0A2Z6MG59_TRISU</name>
<organism evidence="2 3">
    <name type="scientific">Trifolium subterraneum</name>
    <name type="common">Subterranean clover</name>
    <dbReference type="NCBI Taxonomy" id="3900"/>
    <lineage>
        <taxon>Eukaryota</taxon>
        <taxon>Viridiplantae</taxon>
        <taxon>Streptophyta</taxon>
        <taxon>Embryophyta</taxon>
        <taxon>Tracheophyta</taxon>
        <taxon>Spermatophyta</taxon>
        <taxon>Magnoliopsida</taxon>
        <taxon>eudicotyledons</taxon>
        <taxon>Gunneridae</taxon>
        <taxon>Pentapetalae</taxon>
        <taxon>rosids</taxon>
        <taxon>fabids</taxon>
        <taxon>Fabales</taxon>
        <taxon>Fabaceae</taxon>
        <taxon>Papilionoideae</taxon>
        <taxon>50 kb inversion clade</taxon>
        <taxon>NPAAA clade</taxon>
        <taxon>Hologalegina</taxon>
        <taxon>IRL clade</taxon>
        <taxon>Trifolieae</taxon>
        <taxon>Trifolium</taxon>
    </lineage>
</organism>
<dbReference type="AlphaFoldDB" id="A0A2Z6MG59"/>
<protein>
    <submittedName>
        <fullName evidence="2">Uncharacterized protein</fullName>
    </submittedName>
</protein>
<dbReference type="EMBL" id="DF973382">
    <property type="protein sequence ID" value="GAU28903.1"/>
    <property type="molecule type" value="Genomic_DNA"/>
</dbReference>
<evidence type="ECO:0000313" key="3">
    <source>
        <dbReference type="Proteomes" id="UP000242715"/>
    </source>
</evidence>
<feature type="compositionally biased region" description="Basic and acidic residues" evidence="1">
    <location>
        <begin position="59"/>
        <end position="90"/>
    </location>
</feature>
<proteinExistence type="predicted"/>